<evidence type="ECO:0000256" key="4">
    <source>
        <dbReference type="ARBA" id="ARBA00023239"/>
    </source>
</evidence>
<evidence type="ECO:0000256" key="5">
    <source>
        <dbReference type="ARBA" id="ARBA00037974"/>
    </source>
</evidence>
<name>A0ABW6KF94_9BACI</name>
<evidence type="ECO:0000256" key="1">
    <source>
        <dbReference type="ARBA" id="ARBA00001933"/>
    </source>
</evidence>
<dbReference type="Pfam" id="PF00155">
    <property type="entry name" value="Aminotran_1_2"/>
    <property type="match status" value="1"/>
</dbReference>
<evidence type="ECO:0000313" key="7">
    <source>
        <dbReference type="EMBL" id="MFE8702399.1"/>
    </source>
</evidence>
<dbReference type="InterPro" id="IPR015421">
    <property type="entry name" value="PyrdxlP-dep_Trfase_major"/>
</dbReference>
<dbReference type="EC" id="4.4.1.13" evidence="2"/>
<feature type="domain" description="Aminotransferase class I/classII large" evidence="6">
    <location>
        <begin position="39"/>
        <end position="377"/>
    </location>
</feature>
<gene>
    <name evidence="7" type="ORF">ACFYKX_17515</name>
</gene>
<dbReference type="RefSeq" id="WP_389362366.1">
    <property type="nucleotide sequence ID" value="NZ_JBIACK010000009.1"/>
</dbReference>
<dbReference type="InterPro" id="IPR015424">
    <property type="entry name" value="PyrdxlP-dep_Trfase"/>
</dbReference>
<keyword evidence="8" id="KW-1185">Reference proteome</keyword>
<reference evidence="7 8" key="1">
    <citation type="submission" date="2024-08" db="EMBL/GenBank/DDBJ databases">
        <title>Two novel Cytobacillus novel species.</title>
        <authorList>
            <person name="Liu G."/>
        </authorList>
    </citation>
    <scope>NUCLEOTIDE SEQUENCE [LARGE SCALE GENOMIC DNA]</scope>
    <source>
        <strain evidence="7 8">FJAT-54145</strain>
    </source>
</reference>
<evidence type="ECO:0000313" key="8">
    <source>
        <dbReference type="Proteomes" id="UP001601059"/>
    </source>
</evidence>
<sequence length="389" mass="44169">MASYDFYTGIDRTQTASVKWGLTKDIFGSDDLLPMWVADMDFQPPVEVKQAMEERLNHGIYGYTFAPPSVGKSIQAWLENLHTWTVNLSWILYSPGVVPSISTAIQAYTNPGDKIILQSPIYTPFFEMIEKNDRIVLNNQLINKENRFEIDFISFEQQLKDGAKLFLLCNPHNPGGRVWTEDELRKLGNLCLKYNCLILSDEIHSDLVYRSYKHVPLCSIDEKFKDIVITCIAPSKTFNLAGLQASAVIIPSDELRDQFKAQQGKQGFFTLNTFGIIGMEAAYRFGHQWLDELLSYLDENVNIATTYITENIPALSVMKPEGTYLLWIDCRSLSLTDDKIKESLIQKGKLALEPGNKYGPGGEGYVRMNIACSRENLMDGLLRLRRAFT</sequence>
<comment type="similarity">
    <text evidence="5">Belongs to the class-II pyridoxal-phosphate-dependent aminotransferase family. MalY/PatB cystathionine beta-lyase subfamily.</text>
</comment>
<protein>
    <recommendedName>
        <fullName evidence="2">cysteine-S-conjugate beta-lyase</fullName>
        <ecNumber evidence="2">4.4.1.13</ecNumber>
    </recommendedName>
</protein>
<evidence type="ECO:0000256" key="3">
    <source>
        <dbReference type="ARBA" id="ARBA00022898"/>
    </source>
</evidence>
<dbReference type="InterPro" id="IPR015422">
    <property type="entry name" value="PyrdxlP-dep_Trfase_small"/>
</dbReference>
<organism evidence="7 8">
    <name type="scientific">Cytobacillus spartinae</name>
    <dbReference type="NCBI Taxonomy" id="3299023"/>
    <lineage>
        <taxon>Bacteria</taxon>
        <taxon>Bacillati</taxon>
        <taxon>Bacillota</taxon>
        <taxon>Bacilli</taxon>
        <taxon>Bacillales</taxon>
        <taxon>Bacillaceae</taxon>
        <taxon>Cytobacillus</taxon>
    </lineage>
</organism>
<evidence type="ECO:0000259" key="6">
    <source>
        <dbReference type="Pfam" id="PF00155"/>
    </source>
</evidence>
<dbReference type="EMBL" id="JBIACK010000009">
    <property type="protein sequence ID" value="MFE8702399.1"/>
    <property type="molecule type" value="Genomic_DNA"/>
</dbReference>
<dbReference type="SUPFAM" id="SSF53383">
    <property type="entry name" value="PLP-dependent transferases"/>
    <property type="match status" value="1"/>
</dbReference>
<accession>A0ABW6KF94</accession>
<dbReference type="NCBIfam" id="TIGR04350">
    <property type="entry name" value="C_S_lyase_PatB"/>
    <property type="match status" value="1"/>
</dbReference>
<dbReference type="Gene3D" id="3.90.1150.10">
    <property type="entry name" value="Aspartate Aminotransferase, domain 1"/>
    <property type="match status" value="1"/>
</dbReference>
<dbReference type="PANTHER" id="PTHR43525:SF1">
    <property type="entry name" value="PROTEIN MALY"/>
    <property type="match status" value="1"/>
</dbReference>
<dbReference type="Proteomes" id="UP001601059">
    <property type="component" value="Unassembled WGS sequence"/>
</dbReference>
<keyword evidence="3" id="KW-0663">Pyridoxal phosphate</keyword>
<dbReference type="PANTHER" id="PTHR43525">
    <property type="entry name" value="PROTEIN MALY"/>
    <property type="match status" value="1"/>
</dbReference>
<comment type="caution">
    <text evidence="7">The sequence shown here is derived from an EMBL/GenBank/DDBJ whole genome shotgun (WGS) entry which is preliminary data.</text>
</comment>
<keyword evidence="4 7" id="KW-0456">Lyase</keyword>
<proteinExistence type="inferred from homology"/>
<evidence type="ECO:0000256" key="2">
    <source>
        <dbReference type="ARBA" id="ARBA00012224"/>
    </source>
</evidence>
<dbReference type="CDD" id="cd00609">
    <property type="entry name" value="AAT_like"/>
    <property type="match status" value="1"/>
</dbReference>
<comment type="cofactor">
    <cofactor evidence="1">
        <name>pyridoxal 5'-phosphate</name>
        <dbReference type="ChEBI" id="CHEBI:597326"/>
    </cofactor>
</comment>
<dbReference type="Gene3D" id="3.40.640.10">
    <property type="entry name" value="Type I PLP-dependent aspartate aminotransferase-like (Major domain)"/>
    <property type="match status" value="1"/>
</dbReference>
<dbReference type="InterPro" id="IPR004839">
    <property type="entry name" value="Aminotransferase_I/II_large"/>
</dbReference>
<dbReference type="InterPro" id="IPR027619">
    <property type="entry name" value="C-S_lyase_PatB-like"/>
</dbReference>
<dbReference type="GO" id="GO:0047804">
    <property type="term" value="F:cysteine-S-conjugate beta-lyase activity"/>
    <property type="evidence" value="ECO:0007669"/>
    <property type="project" value="UniProtKB-EC"/>
</dbReference>
<dbReference type="InterPro" id="IPR051798">
    <property type="entry name" value="Class-II_PLP-Dep_Aminotrans"/>
</dbReference>